<dbReference type="RefSeq" id="WP_257512858.1">
    <property type="nucleotide sequence ID" value="NZ_JANKHG010000026.1"/>
</dbReference>
<evidence type="ECO:0000256" key="2">
    <source>
        <dbReference type="ARBA" id="ARBA00023002"/>
    </source>
</evidence>
<evidence type="ECO:0000256" key="3">
    <source>
        <dbReference type="RuleBase" id="RU000363"/>
    </source>
</evidence>
<proteinExistence type="inferred from homology"/>
<name>A0ABT1XL86_9BURK</name>
<comment type="similarity">
    <text evidence="1 3">Belongs to the short-chain dehydrogenases/reductases (SDR) family.</text>
</comment>
<dbReference type="PANTHER" id="PTHR42901">
    <property type="entry name" value="ALCOHOL DEHYDROGENASE"/>
    <property type="match status" value="1"/>
</dbReference>
<dbReference type="PIRSF" id="PIRSF000126">
    <property type="entry name" value="11-beta-HSD1"/>
    <property type="match status" value="1"/>
</dbReference>
<evidence type="ECO:0000313" key="4">
    <source>
        <dbReference type="EMBL" id="MCR2747639.1"/>
    </source>
</evidence>
<keyword evidence="5" id="KW-1185">Reference proteome</keyword>
<evidence type="ECO:0000313" key="5">
    <source>
        <dbReference type="Proteomes" id="UP001165267"/>
    </source>
</evidence>
<reference evidence="4" key="1">
    <citation type="submission" date="2022-07" db="EMBL/GenBank/DDBJ databases">
        <authorList>
            <person name="Xamxidin M."/>
        </authorList>
    </citation>
    <scope>NUCLEOTIDE SEQUENCE</scope>
    <source>
        <strain evidence="4">YS8-69</strain>
    </source>
</reference>
<dbReference type="SUPFAM" id="SSF51735">
    <property type="entry name" value="NAD(P)-binding Rossmann-fold domains"/>
    <property type="match status" value="1"/>
</dbReference>
<sequence>MKMKQWALVTGASSGIGLHLAECFAKDGISLLLSARNEAKLAELAADWMGKYNVKVLVLASDLSKPGAAAELVDKVKTQGIELSYLVNNAGVGTYGLFKDTPVEATSSMLRLNMEALTVLCSGFMPDLLKNKGKILNVASTAAFQPGPYMAAYYATKAYVLSFSEALAEELADSGVAVCALCPGPTASGFQAEANMQKSALVQGKRMPTSEDVAVKGYAAMLRNQRVYIHGALNWTMAQSIRFTPRSWATKVVKFISKPVA</sequence>
<dbReference type="Gene3D" id="3.40.50.720">
    <property type="entry name" value="NAD(P)-binding Rossmann-like Domain"/>
    <property type="match status" value="1"/>
</dbReference>
<protein>
    <submittedName>
        <fullName evidence="4">SDR family oxidoreductase</fullName>
    </submittedName>
</protein>
<dbReference type="PANTHER" id="PTHR42901:SF1">
    <property type="entry name" value="ALCOHOL DEHYDROGENASE"/>
    <property type="match status" value="1"/>
</dbReference>
<dbReference type="EMBL" id="JANKHG010000026">
    <property type="protein sequence ID" value="MCR2747639.1"/>
    <property type="molecule type" value="Genomic_DNA"/>
</dbReference>
<dbReference type="PRINTS" id="PR00081">
    <property type="entry name" value="GDHRDH"/>
</dbReference>
<accession>A0ABT1XL86</accession>
<keyword evidence="2" id="KW-0560">Oxidoreductase</keyword>
<evidence type="ECO:0000256" key="1">
    <source>
        <dbReference type="ARBA" id="ARBA00006484"/>
    </source>
</evidence>
<dbReference type="CDD" id="cd05233">
    <property type="entry name" value="SDR_c"/>
    <property type="match status" value="1"/>
</dbReference>
<dbReference type="InterPro" id="IPR002347">
    <property type="entry name" value="SDR_fam"/>
</dbReference>
<dbReference type="InterPro" id="IPR036291">
    <property type="entry name" value="NAD(P)-bd_dom_sf"/>
</dbReference>
<dbReference type="Pfam" id="PF00106">
    <property type="entry name" value="adh_short"/>
    <property type="match status" value="1"/>
</dbReference>
<comment type="caution">
    <text evidence="4">The sequence shown here is derived from an EMBL/GenBank/DDBJ whole genome shotgun (WGS) entry which is preliminary data.</text>
</comment>
<dbReference type="Proteomes" id="UP001165267">
    <property type="component" value="Unassembled WGS sequence"/>
</dbReference>
<dbReference type="PRINTS" id="PR00080">
    <property type="entry name" value="SDRFAMILY"/>
</dbReference>
<organism evidence="4 5">
    <name type="scientific">Limnobacter parvus</name>
    <dbReference type="NCBI Taxonomy" id="2939690"/>
    <lineage>
        <taxon>Bacteria</taxon>
        <taxon>Pseudomonadati</taxon>
        <taxon>Pseudomonadota</taxon>
        <taxon>Betaproteobacteria</taxon>
        <taxon>Burkholderiales</taxon>
        <taxon>Burkholderiaceae</taxon>
        <taxon>Limnobacter</taxon>
    </lineage>
</organism>
<gene>
    <name evidence="4" type="ORF">NSP04_13390</name>
</gene>